<keyword evidence="1 6" id="KW-1003">Cell membrane</keyword>
<dbReference type="Pfam" id="PF10647">
    <property type="entry name" value="Gmad1"/>
    <property type="match status" value="1"/>
</dbReference>
<evidence type="ECO:0000256" key="2">
    <source>
        <dbReference type="ARBA" id="ARBA00022729"/>
    </source>
</evidence>
<comment type="caution">
    <text evidence="9">The sequence shown here is derived from an EMBL/GenBank/DDBJ whole genome shotgun (WGS) entry which is preliminary data.</text>
</comment>
<dbReference type="InterPro" id="IPR059026">
    <property type="entry name" value="LpqB_N"/>
</dbReference>
<name>A0ABQ2ESL3_9ACTN</name>
<evidence type="ECO:0000259" key="8">
    <source>
        <dbReference type="SMART" id="SM00909"/>
    </source>
</evidence>
<dbReference type="Pfam" id="PF10646">
    <property type="entry name" value="Germane"/>
    <property type="match status" value="1"/>
</dbReference>
<dbReference type="InterPro" id="IPR023959">
    <property type="entry name" value="LpqB"/>
</dbReference>
<evidence type="ECO:0000256" key="3">
    <source>
        <dbReference type="ARBA" id="ARBA00023136"/>
    </source>
</evidence>
<dbReference type="Proteomes" id="UP000660265">
    <property type="component" value="Unassembled WGS sequence"/>
</dbReference>
<dbReference type="Pfam" id="PF25976">
    <property type="entry name" value="LpqB_N"/>
    <property type="match status" value="1"/>
</dbReference>
<protein>
    <recommendedName>
        <fullName evidence="6">Lipoprotein LpqB</fullName>
    </recommendedName>
</protein>
<comment type="subcellular location">
    <subcellularLocation>
        <location evidence="6">Cell membrane</location>
        <topology evidence="6">Lipid-anchor</topology>
    </subcellularLocation>
</comment>
<evidence type="ECO:0000256" key="4">
    <source>
        <dbReference type="ARBA" id="ARBA00023139"/>
    </source>
</evidence>
<dbReference type="EMBL" id="BMMV01000030">
    <property type="protein sequence ID" value="GGK24401.1"/>
    <property type="molecule type" value="Genomic_DNA"/>
</dbReference>
<dbReference type="PROSITE" id="PS51257">
    <property type="entry name" value="PROKAR_LIPOPROTEIN"/>
    <property type="match status" value="1"/>
</dbReference>
<accession>A0ABQ2ESL3</accession>
<gene>
    <name evidence="6 9" type="primary">lpqB</name>
    <name evidence="9" type="ORF">GCM10011583_65500</name>
</gene>
<dbReference type="RefSeq" id="WP_189111216.1">
    <property type="nucleotide sequence ID" value="NZ_BMMV01000030.1"/>
</dbReference>
<keyword evidence="4 6" id="KW-0564">Palmitate</keyword>
<reference evidence="10" key="1">
    <citation type="journal article" date="2019" name="Int. J. Syst. Evol. Microbiol.">
        <title>The Global Catalogue of Microorganisms (GCM) 10K type strain sequencing project: providing services to taxonomists for standard genome sequencing and annotation.</title>
        <authorList>
            <consortium name="The Broad Institute Genomics Platform"/>
            <consortium name="The Broad Institute Genome Sequencing Center for Infectious Disease"/>
            <person name="Wu L."/>
            <person name="Ma J."/>
        </authorList>
    </citation>
    <scope>NUCLEOTIDE SEQUENCE [LARGE SCALE GENOMIC DNA]</scope>
    <source>
        <strain evidence="10">CGMCC 4.7275</strain>
    </source>
</reference>
<evidence type="ECO:0000313" key="10">
    <source>
        <dbReference type="Proteomes" id="UP000660265"/>
    </source>
</evidence>
<dbReference type="InterPro" id="IPR019606">
    <property type="entry name" value="GerMN"/>
</dbReference>
<feature type="domain" description="GerMN" evidence="8">
    <location>
        <begin position="225"/>
        <end position="321"/>
    </location>
</feature>
<evidence type="ECO:0000256" key="5">
    <source>
        <dbReference type="ARBA" id="ARBA00023288"/>
    </source>
</evidence>
<evidence type="ECO:0000256" key="1">
    <source>
        <dbReference type="ARBA" id="ARBA00022475"/>
    </source>
</evidence>
<dbReference type="SUPFAM" id="SSF63829">
    <property type="entry name" value="Calcium-dependent phosphotriesterase"/>
    <property type="match status" value="1"/>
</dbReference>
<feature type="compositionally biased region" description="Low complexity" evidence="7">
    <location>
        <begin position="108"/>
        <end position="120"/>
    </location>
</feature>
<organism evidence="9 10">
    <name type="scientific">Streptomyces camponoticapitis</name>
    <dbReference type="NCBI Taxonomy" id="1616125"/>
    <lineage>
        <taxon>Bacteria</taxon>
        <taxon>Bacillati</taxon>
        <taxon>Actinomycetota</taxon>
        <taxon>Actinomycetes</taxon>
        <taxon>Kitasatosporales</taxon>
        <taxon>Streptomycetaceae</taxon>
        <taxon>Streptomyces</taxon>
    </lineage>
</organism>
<keyword evidence="10" id="KW-1185">Reference proteome</keyword>
<comment type="similarity">
    <text evidence="6">Belongs to the LpqB lipoprotein family.</text>
</comment>
<evidence type="ECO:0000256" key="7">
    <source>
        <dbReference type="SAM" id="MobiDB-lite"/>
    </source>
</evidence>
<keyword evidence="3 6" id="KW-0472">Membrane</keyword>
<evidence type="ECO:0000256" key="6">
    <source>
        <dbReference type="HAMAP-Rule" id="MF_01373"/>
    </source>
</evidence>
<evidence type="ECO:0000313" key="9">
    <source>
        <dbReference type="EMBL" id="GGK24401.1"/>
    </source>
</evidence>
<dbReference type="InterPro" id="IPR018910">
    <property type="entry name" value="LpqB_C"/>
</dbReference>
<sequence length="616" mass="65688">MGVDRLRHGRGRAVRLPVVVGCGALLLAGCASIPNSGDVEPVKASPRGDSQVRVYPVAPAEGADPNEIVDGFLEAMTSDDPDFAVARKYLTKQASQSWQPANRTTVLASAPDPADPQGPSGPDGPGLTYPLFGDQIAAVDAGHAYQPVAPEPYNGSIHLVQENVLDGKEWRIDDLPQGLVLGESDFQRNYRAVNKYYFAPGQGWLVADPVYIRQRIDPVTRMDPVTQAVKVLLEGPTDWMRPVVDSPFPTGTELKRGTRTLEFDDRNALKVPLNSKVDNVGREQCRKMAAQLLFTLRDLTSTRGEQVELLRQDGSSLCVLSGDQAEEFAADRTSGSPDSPYFIDAKGRLAQLSASSKEPIDPPRVRGPFGDGTMPLGQVAVARDEKHAAGVSQDAKSMYVGSIISAGEVGDALVVSKAEKKEDRLSAPSWDGNGDLWIADRDPQQPRLLRLADGADAPREVTVDGLGDARIEALRVSADGVRVALLLTEDGRTTLQIGRVERRGPAGRQTVSVTELKAVAPRMETVTAVSWAGPSRLVVVGKEAGGVQQVSYIQTDGSTSAAGVLPGLNQVTGIAATDDEQQPLVADSDDAGIVRLPTGANWQTMVQEGSSPVYPG</sequence>
<dbReference type="HAMAP" id="MF_01373">
    <property type="entry name" value="LpqB_lipoprot"/>
    <property type="match status" value="1"/>
</dbReference>
<keyword evidence="5 6" id="KW-0449">Lipoprotein</keyword>
<keyword evidence="2 6" id="KW-0732">Signal</keyword>
<feature type="region of interest" description="Disordered" evidence="7">
    <location>
        <begin position="107"/>
        <end position="127"/>
    </location>
</feature>
<dbReference type="SMART" id="SM00909">
    <property type="entry name" value="Germane"/>
    <property type="match status" value="1"/>
</dbReference>
<proteinExistence type="inferred from homology"/>